<proteinExistence type="predicted"/>
<dbReference type="OrthoDB" id="5914557at2759"/>
<gene>
    <name evidence="1" type="ORF">T07_1308</name>
</gene>
<accession>A0A0V0SM91</accession>
<sequence length="67" mass="7775">MANVQQSAYIFEESREVIHQIPQVTVDKDIYTPENHGDTAIRFMHAILQNESAKTERFNLPLNDFLV</sequence>
<organism evidence="1 2">
    <name type="scientific">Trichinella nelsoni</name>
    <dbReference type="NCBI Taxonomy" id="6336"/>
    <lineage>
        <taxon>Eukaryota</taxon>
        <taxon>Metazoa</taxon>
        <taxon>Ecdysozoa</taxon>
        <taxon>Nematoda</taxon>
        <taxon>Enoplea</taxon>
        <taxon>Dorylaimia</taxon>
        <taxon>Trichinellida</taxon>
        <taxon>Trichinellidae</taxon>
        <taxon>Trichinella</taxon>
    </lineage>
</organism>
<evidence type="ECO:0000313" key="1">
    <source>
        <dbReference type="EMBL" id="KRX27849.1"/>
    </source>
</evidence>
<keyword evidence="2" id="KW-1185">Reference proteome</keyword>
<dbReference type="Proteomes" id="UP000054630">
    <property type="component" value="Unassembled WGS sequence"/>
</dbReference>
<comment type="caution">
    <text evidence="1">The sequence shown here is derived from an EMBL/GenBank/DDBJ whole genome shotgun (WGS) entry which is preliminary data.</text>
</comment>
<dbReference type="AlphaFoldDB" id="A0A0V0SM91"/>
<evidence type="ECO:0000313" key="2">
    <source>
        <dbReference type="Proteomes" id="UP000054630"/>
    </source>
</evidence>
<name>A0A0V0SM91_9BILA</name>
<protein>
    <submittedName>
        <fullName evidence="1">Uncharacterized protein</fullName>
    </submittedName>
</protein>
<dbReference type="EMBL" id="JYDL01000002">
    <property type="protein sequence ID" value="KRX27849.1"/>
    <property type="molecule type" value="Genomic_DNA"/>
</dbReference>
<reference evidence="1 2" key="1">
    <citation type="submission" date="2015-01" db="EMBL/GenBank/DDBJ databases">
        <title>Evolution of Trichinella species and genotypes.</title>
        <authorList>
            <person name="Korhonen P.K."/>
            <person name="Edoardo P."/>
            <person name="Giuseppe L.R."/>
            <person name="Gasser R.B."/>
        </authorList>
    </citation>
    <scope>NUCLEOTIDE SEQUENCE [LARGE SCALE GENOMIC DNA]</scope>
    <source>
        <strain evidence="1">ISS37</strain>
    </source>
</reference>